<dbReference type="Proteomes" id="UP001430755">
    <property type="component" value="Unassembled WGS sequence"/>
</dbReference>
<keyword evidence="2" id="KW-0560">Oxidoreductase</keyword>
<dbReference type="InterPro" id="IPR002563">
    <property type="entry name" value="Flavin_Rdtase-like_dom"/>
</dbReference>
<comment type="caution">
    <text evidence="4">The sequence shown here is derived from an EMBL/GenBank/DDBJ whole genome shotgun (WGS) entry which is preliminary data.</text>
</comment>
<dbReference type="InterPro" id="IPR048574">
    <property type="entry name" value="RUBY_RBDX"/>
</dbReference>
<proteinExistence type="predicted"/>
<reference evidence="4" key="1">
    <citation type="submission" date="2021-11" db="EMBL/GenBank/DDBJ databases">
        <title>A Novel Adlercreutzia Species, isolated from a Allomyrina dichotoma larva feces.</title>
        <authorList>
            <person name="Suh M.K."/>
        </authorList>
    </citation>
    <scope>NUCLEOTIDE SEQUENCE</scope>
    <source>
        <strain evidence="4">JBNU-10</strain>
    </source>
</reference>
<dbReference type="SMART" id="SM00903">
    <property type="entry name" value="Flavin_Reduct"/>
    <property type="match status" value="1"/>
</dbReference>
<keyword evidence="5" id="KW-1185">Reference proteome</keyword>
<dbReference type="Gene3D" id="2.20.28.10">
    <property type="match status" value="1"/>
</dbReference>
<name>A0ABS9WG00_9ACTN</name>
<dbReference type="EMBL" id="JAJMLW010000002">
    <property type="protein sequence ID" value="MCI2241797.1"/>
    <property type="molecule type" value="Genomic_DNA"/>
</dbReference>
<dbReference type="InterPro" id="IPR024934">
    <property type="entry name" value="Rubredoxin-like_dom"/>
</dbReference>
<dbReference type="PANTHER" id="PTHR30466">
    <property type="entry name" value="FLAVIN REDUCTASE"/>
    <property type="match status" value="1"/>
</dbReference>
<dbReference type="InterPro" id="IPR012349">
    <property type="entry name" value="Split_barrel_FMN-bd"/>
</dbReference>
<accession>A0ABS9WG00</accession>
<feature type="domain" description="Rubredoxin-like" evidence="3">
    <location>
        <begin position="191"/>
        <end position="229"/>
    </location>
</feature>
<dbReference type="RefSeq" id="WP_242164388.1">
    <property type="nucleotide sequence ID" value="NZ_JAJMLW010000002.1"/>
</dbReference>
<evidence type="ECO:0000256" key="1">
    <source>
        <dbReference type="ARBA" id="ARBA00001965"/>
    </source>
</evidence>
<comment type="cofactor">
    <cofactor evidence="1">
        <name>Fe(3+)</name>
        <dbReference type="ChEBI" id="CHEBI:29034"/>
    </cofactor>
</comment>
<dbReference type="SUPFAM" id="SSF57802">
    <property type="entry name" value="Rubredoxin-like"/>
    <property type="match status" value="1"/>
</dbReference>
<dbReference type="SUPFAM" id="SSF50475">
    <property type="entry name" value="FMN-binding split barrel"/>
    <property type="match status" value="1"/>
</dbReference>
<sequence length="231" mass="25307">MIDKSAFRSLSYGLYLVTSREGDLKVGCVANTFQQVTSAPPRVSVALNKENATAQAVRETGRFAVTVLGEEATMDLIGAFGFRSSREFDKFSACSHELDVAEVPYVTSAGVARFSVRVEQVVDVGTHLMFIGEVEEAERLSDAPPMTYAYYHTVLRGKTPPRASSFQDAELASEPAAAAKLEPEPEPAAERWGWQCTLCGYIEEGYPDGLPEDYACPICGVGREMFERVRL</sequence>
<dbReference type="PROSITE" id="PS50903">
    <property type="entry name" value="RUBREDOXIN_LIKE"/>
    <property type="match status" value="1"/>
</dbReference>
<evidence type="ECO:0000259" key="3">
    <source>
        <dbReference type="PROSITE" id="PS50903"/>
    </source>
</evidence>
<organism evidence="4 5">
    <name type="scientific">Adlercreutzia faecimuris</name>
    <dbReference type="NCBI Taxonomy" id="2897341"/>
    <lineage>
        <taxon>Bacteria</taxon>
        <taxon>Bacillati</taxon>
        <taxon>Actinomycetota</taxon>
        <taxon>Coriobacteriia</taxon>
        <taxon>Eggerthellales</taxon>
        <taxon>Eggerthellaceae</taxon>
        <taxon>Adlercreutzia</taxon>
    </lineage>
</organism>
<gene>
    <name evidence="4" type="ORF">LPT13_05445</name>
</gene>
<evidence type="ECO:0000313" key="5">
    <source>
        <dbReference type="Proteomes" id="UP001430755"/>
    </source>
</evidence>
<dbReference type="Pfam" id="PF21349">
    <property type="entry name" value="RUBY_RBDX"/>
    <property type="match status" value="1"/>
</dbReference>
<evidence type="ECO:0000313" key="4">
    <source>
        <dbReference type="EMBL" id="MCI2241797.1"/>
    </source>
</evidence>
<dbReference type="Pfam" id="PF01613">
    <property type="entry name" value="Flavin_Reduct"/>
    <property type="match status" value="1"/>
</dbReference>
<dbReference type="Gene3D" id="2.30.110.10">
    <property type="entry name" value="Electron Transport, Fmn-binding Protein, Chain A"/>
    <property type="match status" value="1"/>
</dbReference>
<protein>
    <submittedName>
        <fullName evidence="4">Flavin reductase</fullName>
    </submittedName>
</protein>
<dbReference type="PANTHER" id="PTHR30466:SF1">
    <property type="entry name" value="FMN REDUCTASE (NADH) RUTF"/>
    <property type="match status" value="1"/>
</dbReference>
<dbReference type="InterPro" id="IPR050268">
    <property type="entry name" value="NADH-dep_flavin_reductase"/>
</dbReference>
<evidence type="ECO:0000256" key="2">
    <source>
        <dbReference type="ARBA" id="ARBA00023002"/>
    </source>
</evidence>